<dbReference type="Proteomes" id="UP000774130">
    <property type="component" value="Unassembled WGS sequence"/>
</dbReference>
<comment type="caution">
    <text evidence="1">The sequence shown here is derived from an EMBL/GenBank/DDBJ whole genome shotgun (WGS) entry which is preliminary data.</text>
</comment>
<dbReference type="InterPro" id="IPR004304">
    <property type="entry name" value="FmdA_AmdA"/>
</dbReference>
<reference evidence="1 2" key="1">
    <citation type="submission" date="2021-06" db="EMBL/GenBank/DDBJ databases">
        <title>Enterococcus alishanensis sp. nov., a novel lactic acid bacterium isolated from fresh coffee beans.</title>
        <authorList>
            <person name="Chen Y.-S."/>
        </authorList>
    </citation>
    <scope>NUCLEOTIDE SEQUENCE [LARGE SCALE GENOMIC DNA]</scope>
    <source>
        <strain evidence="1 2">ALS3</strain>
    </source>
</reference>
<accession>A0ABS6TGX7</accession>
<proteinExistence type="predicted"/>
<name>A0ABS6TGX7_9ENTE</name>
<dbReference type="PANTHER" id="PTHR31891:SF1">
    <property type="entry name" value="FORMAMIDASE C869.04-RELATED"/>
    <property type="match status" value="1"/>
</dbReference>
<sequence length="331" mass="36878">MKEIVSNQDTVRSGFLDPKAPPAVEIDSGETVSYVNTWTHWGNEATYGLDFASREPLRHKYPKGPYSMNGPVVVKEVQPGDILEINLTKLRPISWGWNSFPLGVGALPEDFKEPYLHYFKFNEARTHTHFVKGVSFDLRPFLGVIGVEPAGEEETSAILAGNYGGNLVLPQFAVGATLFLPVFKPGGRLWIGNINAREGEGVVDQTGIETAAERLDLKVTIRKGSIKVPVVETEDAWYTFGFSDESLDDALVNGLRNVIDWLSITTDLDESEVYSLASMVMDFRVTQYANQIQTAYATKPPKEIHVKIPKNVFDQKLTQQINQSLRGEKNE</sequence>
<dbReference type="PANTHER" id="PTHR31891">
    <property type="entry name" value="FORMAMIDASE C869.04-RELATED"/>
    <property type="match status" value="1"/>
</dbReference>
<dbReference type="RefSeq" id="WP_218327418.1">
    <property type="nucleotide sequence ID" value="NZ_JAHUZB010000008.1"/>
</dbReference>
<dbReference type="EMBL" id="JAHUZB010000008">
    <property type="protein sequence ID" value="MBV7392209.1"/>
    <property type="molecule type" value="Genomic_DNA"/>
</dbReference>
<dbReference type="Pfam" id="PF03069">
    <property type="entry name" value="FmdA_AmdA"/>
    <property type="match status" value="2"/>
</dbReference>
<protein>
    <submittedName>
        <fullName evidence="1">Acetamidase/formamidase family protein</fullName>
    </submittedName>
</protein>
<evidence type="ECO:0000313" key="1">
    <source>
        <dbReference type="EMBL" id="MBV7392209.1"/>
    </source>
</evidence>
<evidence type="ECO:0000313" key="2">
    <source>
        <dbReference type="Proteomes" id="UP000774130"/>
    </source>
</evidence>
<gene>
    <name evidence="1" type="ORF">KUA55_16110</name>
</gene>
<keyword evidence="2" id="KW-1185">Reference proteome</keyword>
<organism evidence="1 2">
    <name type="scientific">Enterococcus alishanensis</name>
    <dbReference type="NCBI Taxonomy" id="1303817"/>
    <lineage>
        <taxon>Bacteria</taxon>
        <taxon>Bacillati</taxon>
        <taxon>Bacillota</taxon>
        <taxon>Bacilli</taxon>
        <taxon>Lactobacillales</taxon>
        <taxon>Enterococcaceae</taxon>
        <taxon>Enterococcus</taxon>
    </lineage>
</organism>